<name>A0AA37MYY5_9FIRM</name>
<keyword evidence="4" id="KW-0762">Sugar transport</keyword>
<gene>
    <name evidence="15" type="ORF">JCM17207_19940</name>
</gene>
<dbReference type="PROSITE" id="PS51103">
    <property type="entry name" value="PTS_EIIC_TYPE_1"/>
    <property type="match status" value="1"/>
</dbReference>
<dbReference type="CDD" id="cd00212">
    <property type="entry name" value="PTS_IIB_glc"/>
    <property type="match status" value="1"/>
</dbReference>
<keyword evidence="9 12" id="KW-1133">Transmembrane helix</keyword>
<reference evidence="15" key="1">
    <citation type="journal article" date="2022" name="Int. J. Syst. Evol. Microbiol.">
        <title>Genome-based, phenotypic and chemotaxonomic classification of Faecalibacterium strains: proposal of three novel species Faecalibacterium duncaniae sp. nov., Faecalibacterium hattorii sp. nov. and Faecalibacterium gallinarum sp. nov. .</title>
        <authorList>
            <person name="Sakamoto M."/>
            <person name="Sakurai N."/>
            <person name="Tanno H."/>
            <person name="Iino T."/>
            <person name="Ohkuma M."/>
            <person name="Endo A."/>
        </authorList>
    </citation>
    <scope>NUCLEOTIDE SEQUENCE</scope>
    <source>
        <strain evidence="15">JCM 17207</strain>
    </source>
</reference>
<dbReference type="Pfam" id="PF02378">
    <property type="entry name" value="PTS_EIIC"/>
    <property type="match status" value="1"/>
</dbReference>
<dbReference type="GO" id="GO:0090589">
    <property type="term" value="F:protein-phosphocysteine-trehalose phosphotransferase system transporter activity"/>
    <property type="evidence" value="ECO:0007669"/>
    <property type="project" value="TreeGrafter"/>
</dbReference>
<feature type="domain" description="PTS EIIC type-1" evidence="14">
    <location>
        <begin position="106"/>
        <end position="454"/>
    </location>
</feature>
<dbReference type="AlphaFoldDB" id="A0AA37MYY5"/>
<feature type="active site" description="Phosphocysteine intermediate; for EIIB activity" evidence="11">
    <location>
        <position position="28"/>
    </location>
</feature>
<dbReference type="GO" id="GO:0008982">
    <property type="term" value="F:protein-N(PI)-phosphohistidine-sugar phosphotransferase activity"/>
    <property type="evidence" value="ECO:0007669"/>
    <property type="project" value="InterPro"/>
</dbReference>
<feature type="transmembrane region" description="Helical" evidence="12">
    <location>
        <begin position="176"/>
        <end position="196"/>
    </location>
</feature>
<keyword evidence="7 12" id="KW-0812">Transmembrane</keyword>
<keyword evidence="5" id="KW-0808">Transferase</keyword>
<dbReference type="GO" id="GO:0005886">
    <property type="term" value="C:plasma membrane"/>
    <property type="evidence" value="ECO:0007669"/>
    <property type="project" value="UniProtKB-SubCell"/>
</dbReference>
<dbReference type="PROSITE" id="PS51098">
    <property type="entry name" value="PTS_EIIB_TYPE_1"/>
    <property type="match status" value="1"/>
</dbReference>
<dbReference type="InterPro" id="IPR003352">
    <property type="entry name" value="PTS_EIIC"/>
</dbReference>
<evidence type="ECO:0000256" key="1">
    <source>
        <dbReference type="ARBA" id="ARBA00004651"/>
    </source>
</evidence>
<evidence type="ECO:0000313" key="15">
    <source>
        <dbReference type="EMBL" id="GJN65369.1"/>
    </source>
</evidence>
<evidence type="ECO:0000256" key="7">
    <source>
        <dbReference type="ARBA" id="ARBA00022692"/>
    </source>
</evidence>
<evidence type="ECO:0000256" key="12">
    <source>
        <dbReference type="SAM" id="Phobius"/>
    </source>
</evidence>
<keyword evidence="2" id="KW-0813">Transport</keyword>
<dbReference type="InterPro" id="IPR001996">
    <property type="entry name" value="PTS_IIB_1"/>
</dbReference>
<keyword evidence="8" id="KW-0418">Kinase</keyword>
<dbReference type="InterPro" id="IPR018113">
    <property type="entry name" value="PTrfase_EIIB_Cys"/>
</dbReference>
<evidence type="ECO:0000256" key="3">
    <source>
        <dbReference type="ARBA" id="ARBA00022475"/>
    </source>
</evidence>
<feature type="domain" description="PTS EIIB type-1" evidence="13">
    <location>
        <begin position="6"/>
        <end position="88"/>
    </location>
</feature>
<evidence type="ECO:0000256" key="11">
    <source>
        <dbReference type="PROSITE-ProRule" id="PRU00421"/>
    </source>
</evidence>
<evidence type="ECO:0000259" key="13">
    <source>
        <dbReference type="PROSITE" id="PS51098"/>
    </source>
</evidence>
<feature type="transmembrane region" description="Helical" evidence="12">
    <location>
        <begin position="245"/>
        <end position="266"/>
    </location>
</feature>
<dbReference type="SUPFAM" id="SSF55604">
    <property type="entry name" value="Glucose permease domain IIB"/>
    <property type="match status" value="1"/>
</dbReference>
<dbReference type="FunFam" id="3.30.1360.60:FF:000001">
    <property type="entry name" value="PTS system glucose-specific IIBC component PtsG"/>
    <property type="match status" value="1"/>
</dbReference>
<feature type="transmembrane region" description="Helical" evidence="12">
    <location>
        <begin position="383"/>
        <end position="401"/>
    </location>
</feature>
<dbReference type="InterPro" id="IPR013013">
    <property type="entry name" value="PTS_EIIC_1"/>
</dbReference>
<comment type="subcellular location">
    <subcellularLocation>
        <location evidence="1">Cell membrane</location>
        <topology evidence="1">Multi-pass membrane protein</topology>
    </subcellularLocation>
</comment>
<sequence length="454" mass="47876">MAKDYTSLARDIVENVGGKENIATLTHCVTRLRFTLKDPAKLNKSVLEQLKGVIQVLDVGGQIQVVIGTKVVQVYDAVLEVTGLVGGGEVAAQETGKSNFVGKFISLISGLFTPLMAGFTGAGMLKVVLILLTNFNLLDTASGTYQILYAGADAIFYFLPLALGFSAAKKFGCNPYVALAVTGALIYPDMVAVYNAGTELKFLGIPVVLMSYASSVIPAIAAIWFTSLVEKGLRKVIPDVVQNIFLGMLEIMICVPAAYLVIGPITSYAGTLMASGYTFIMNINPVIAGALVAFFWPCFVIFGLHWGFIPIVLNNIATTGFDTLFVITGPNNMAQAGAALGVFLKTKDSELKGEAGSCALTAILAGVTEPAIYGINLKYKKPFYIAMVFTGIAGGIVAAAGTRVPALVGTSLLTLPAYAGVGFVGFLIACAIAYFGTAICTYLFGFNDSMIIRK</sequence>
<keyword evidence="3" id="KW-1003">Cell membrane</keyword>
<feature type="transmembrane region" description="Helical" evidence="12">
    <location>
        <begin position="286"/>
        <end position="308"/>
    </location>
</feature>
<evidence type="ECO:0000256" key="6">
    <source>
        <dbReference type="ARBA" id="ARBA00022683"/>
    </source>
</evidence>
<proteinExistence type="predicted"/>
<evidence type="ECO:0000256" key="8">
    <source>
        <dbReference type="ARBA" id="ARBA00022777"/>
    </source>
</evidence>
<dbReference type="Proteomes" id="UP001055185">
    <property type="component" value="Unassembled WGS sequence"/>
</dbReference>
<feature type="transmembrane region" description="Helical" evidence="12">
    <location>
        <begin position="144"/>
        <end position="164"/>
    </location>
</feature>
<dbReference type="GO" id="GO:0015771">
    <property type="term" value="P:trehalose transport"/>
    <property type="evidence" value="ECO:0007669"/>
    <property type="project" value="TreeGrafter"/>
</dbReference>
<evidence type="ECO:0000256" key="2">
    <source>
        <dbReference type="ARBA" id="ARBA00022448"/>
    </source>
</evidence>
<dbReference type="InterPro" id="IPR036878">
    <property type="entry name" value="Glu_permease_IIB"/>
</dbReference>
<comment type="caution">
    <text evidence="15">The sequence shown here is derived from an EMBL/GenBank/DDBJ whole genome shotgun (WGS) entry which is preliminary data.</text>
</comment>
<evidence type="ECO:0000313" key="16">
    <source>
        <dbReference type="Proteomes" id="UP001055185"/>
    </source>
</evidence>
<dbReference type="Pfam" id="PF00367">
    <property type="entry name" value="PTS_EIIB"/>
    <property type="match status" value="1"/>
</dbReference>
<evidence type="ECO:0000256" key="5">
    <source>
        <dbReference type="ARBA" id="ARBA00022679"/>
    </source>
</evidence>
<evidence type="ECO:0000256" key="4">
    <source>
        <dbReference type="ARBA" id="ARBA00022597"/>
    </source>
</evidence>
<dbReference type="PROSITE" id="PS01035">
    <property type="entry name" value="PTS_EIIB_TYPE_1_CYS"/>
    <property type="match status" value="1"/>
</dbReference>
<keyword evidence="16" id="KW-1185">Reference proteome</keyword>
<keyword evidence="10 12" id="KW-0472">Membrane</keyword>
<evidence type="ECO:0000256" key="9">
    <source>
        <dbReference type="ARBA" id="ARBA00022989"/>
    </source>
</evidence>
<protein>
    <recommendedName>
        <fullName evidence="17">PTS beta-glucoside transporter subunit IIABC</fullName>
    </recommendedName>
</protein>
<dbReference type="Gene3D" id="3.30.1360.60">
    <property type="entry name" value="Glucose permease domain IIB"/>
    <property type="match status" value="1"/>
</dbReference>
<dbReference type="InterPro" id="IPR050558">
    <property type="entry name" value="PTS_Sugar-Specific_Components"/>
</dbReference>
<evidence type="ECO:0000259" key="14">
    <source>
        <dbReference type="PROSITE" id="PS51103"/>
    </source>
</evidence>
<feature type="transmembrane region" description="Helical" evidence="12">
    <location>
        <begin position="202"/>
        <end position="225"/>
    </location>
</feature>
<dbReference type="PANTHER" id="PTHR30175:SF1">
    <property type="entry name" value="PTS SYSTEM ARBUTIN-, CELLOBIOSE-, AND SALICIN-SPECIFIC EIIBC COMPONENT-RELATED"/>
    <property type="match status" value="1"/>
</dbReference>
<accession>A0AA37MYY5</accession>
<keyword evidence="6" id="KW-0598">Phosphotransferase system</keyword>
<evidence type="ECO:0008006" key="17">
    <source>
        <dbReference type="Google" id="ProtNLM"/>
    </source>
</evidence>
<dbReference type="GO" id="GO:0009401">
    <property type="term" value="P:phosphoenolpyruvate-dependent sugar phosphotransferase system"/>
    <property type="evidence" value="ECO:0007669"/>
    <property type="project" value="UniProtKB-KW"/>
</dbReference>
<organism evidence="15 16">
    <name type="scientific">Faecalibacterium gallinarum</name>
    <dbReference type="NCBI Taxonomy" id="2903556"/>
    <lineage>
        <taxon>Bacteria</taxon>
        <taxon>Bacillati</taxon>
        <taxon>Bacillota</taxon>
        <taxon>Clostridia</taxon>
        <taxon>Eubacteriales</taxon>
        <taxon>Oscillospiraceae</taxon>
        <taxon>Faecalibacterium</taxon>
    </lineage>
</organism>
<feature type="transmembrane region" description="Helical" evidence="12">
    <location>
        <begin position="421"/>
        <end position="444"/>
    </location>
</feature>
<feature type="transmembrane region" description="Helical" evidence="12">
    <location>
        <begin position="104"/>
        <end position="132"/>
    </location>
</feature>
<dbReference type="PANTHER" id="PTHR30175">
    <property type="entry name" value="PHOSPHOTRANSFERASE SYSTEM TRANSPORT PROTEIN"/>
    <property type="match status" value="1"/>
</dbReference>
<dbReference type="GO" id="GO:0016301">
    <property type="term" value="F:kinase activity"/>
    <property type="evidence" value="ECO:0007669"/>
    <property type="project" value="UniProtKB-KW"/>
</dbReference>
<evidence type="ECO:0000256" key="10">
    <source>
        <dbReference type="ARBA" id="ARBA00023136"/>
    </source>
</evidence>
<dbReference type="RefSeq" id="WP_238317591.1">
    <property type="nucleotide sequence ID" value="NZ_BQKV01000098.1"/>
</dbReference>
<dbReference type="EMBL" id="BQKV01000098">
    <property type="protein sequence ID" value="GJN65369.1"/>
    <property type="molecule type" value="Genomic_DNA"/>
</dbReference>